<dbReference type="Proteomes" id="UP000499080">
    <property type="component" value="Unassembled WGS sequence"/>
</dbReference>
<accession>A0A4Y2QWB1</accession>
<gene>
    <name evidence="2" type="ORF">AVEN_236338_1</name>
</gene>
<evidence type="ECO:0000313" key="2">
    <source>
        <dbReference type="EMBL" id="GBN67409.1"/>
    </source>
</evidence>
<comment type="caution">
    <text evidence="2">The sequence shown here is derived from an EMBL/GenBank/DDBJ whole genome shotgun (WGS) entry which is preliminary data.</text>
</comment>
<proteinExistence type="predicted"/>
<feature type="chain" id="PRO_5021341230" evidence="1">
    <location>
        <begin position="27"/>
        <end position="200"/>
    </location>
</feature>
<organism evidence="2 3">
    <name type="scientific">Araneus ventricosus</name>
    <name type="common">Orbweaver spider</name>
    <name type="synonym">Epeira ventricosa</name>
    <dbReference type="NCBI Taxonomy" id="182803"/>
    <lineage>
        <taxon>Eukaryota</taxon>
        <taxon>Metazoa</taxon>
        <taxon>Ecdysozoa</taxon>
        <taxon>Arthropoda</taxon>
        <taxon>Chelicerata</taxon>
        <taxon>Arachnida</taxon>
        <taxon>Araneae</taxon>
        <taxon>Araneomorphae</taxon>
        <taxon>Entelegynae</taxon>
        <taxon>Araneoidea</taxon>
        <taxon>Araneidae</taxon>
        <taxon>Araneus</taxon>
    </lineage>
</organism>
<keyword evidence="1" id="KW-0732">Signal</keyword>
<evidence type="ECO:0000256" key="1">
    <source>
        <dbReference type="SAM" id="SignalP"/>
    </source>
</evidence>
<reference evidence="2 3" key="1">
    <citation type="journal article" date="2019" name="Sci. Rep.">
        <title>Orb-weaving spider Araneus ventricosus genome elucidates the spidroin gene catalogue.</title>
        <authorList>
            <person name="Kono N."/>
            <person name="Nakamura H."/>
            <person name="Ohtoshi R."/>
            <person name="Moran D.A.P."/>
            <person name="Shinohara A."/>
            <person name="Yoshida Y."/>
            <person name="Fujiwara M."/>
            <person name="Mori M."/>
            <person name="Tomita M."/>
            <person name="Arakawa K."/>
        </authorList>
    </citation>
    <scope>NUCLEOTIDE SEQUENCE [LARGE SCALE GENOMIC DNA]</scope>
</reference>
<feature type="signal peptide" evidence="1">
    <location>
        <begin position="1"/>
        <end position="26"/>
    </location>
</feature>
<evidence type="ECO:0000313" key="3">
    <source>
        <dbReference type="Proteomes" id="UP000499080"/>
    </source>
</evidence>
<dbReference type="EMBL" id="BGPR01014954">
    <property type="protein sequence ID" value="GBN67409.1"/>
    <property type="molecule type" value="Genomic_DNA"/>
</dbReference>
<keyword evidence="3" id="KW-1185">Reference proteome</keyword>
<dbReference type="AlphaFoldDB" id="A0A4Y2QWB1"/>
<sequence length="200" mass="22804">MYFDSHYQQIATCILLSFICCDSAFTATITAELRQGDDENKGIYRGDENSPLQHIFHLTSTKRYMREDRTAPTSYPVEYAKDSLEVHRTPTGRNQFPDSRRELCSEPERTGLFCELDSNRSAADTTEFSVSCINSVSPNSSHGRRESDDTVTEMPQGYSTVVLNDFTNTAFRVVKKDSETPPPEYAKKIHSLINCRKKFF</sequence>
<name>A0A4Y2QWB1_ARAVE</name>
<protein>
    <submittedName>
        <fullName evidence="2">Uncharacterized protein</fullName>
    </submittedName>
</protein>